<feature type="transmembrane region" description="Helical" evidence="4">
    <location>
        <begin position="298"/>
        <end position="316"/>
    </location>
</feature>
<reference evidence="7" key="1">
    <citation type="submission" date="2016-10" db="EMBL/GenBank/DDBJ databases">
        <authorList>
            <person name="Varghese N."/>
            <person name="Submissions S."/>
        </authorList>
    </citation>
    <scope>NUCLEOTIDE SEQUENCE [LARGE SCALE GENOMIC DNA]</scope>
    <source>
        <strain evidence="7">ATCC 700689</strain>
    </source>
</reference>
<dbReference type="Pfam" id="PF07690">
    <property type="entry name" value="MFS_1"/>
    <property type="match status" value="1"/>
</dbReference>
<dbReference type="PANTHER" id="PTHR11360:SF290">
    <property type="entry name" value="MONOCARBOXYLATE MFS PERMEASE"/>
    <property type="match status" value="1"/>
</dbReference>
<feature type="transmembrane region" description="Helical" evidence="4">
    <location>
        <begin position="271"/>
        <end position="291"/>
    </location>
</feature>
<dbReference type="Gene3D" id="1.20.1250.20">
    <property type="entry name" value="MFS general substrate transporter like domains"/>
    <property type="match status" value="2"/>
</dbReference>
<dbReference type="OrthoDB" id="3199327at2"/>
<feature type="transmembrane region" description="Helical" evidence="4">
    <location>
        <begin position="115"/>
        <end position="136"/>
    </location>
</feature>
<evidence type="ECO:0000313" key="6">
    <source>
        <dbReference type="EMBL" id="SDG57433.1"/>
    </source>
</evidence>
<dbReference type="STRING" id="89065.SAMN05216605_102458"/>
<name>A0A1G7VCG8_9PSED</name>
<feature type="transmembrane region" description="Helical" evidence="4">
    <location>
        <begin position="21"/>
        <end position="44"/>
    </location>
</feature>
<dbReference type="PANTHER" id="PTHR11360">
    <property type="entry name" value="MONOCARBOXYLATE TRANSPORTER"/>
    <property type="match status" value="1"/>
</dbReference>
<dbReference type="InterPro" id="IPR036259">
    <property type="entry name" value="MFS_trans_sf"/>
</dbReference>
<organism evidence="6 7">
    <name type="scientific">Pseudomonas abietaniphila</name>
    <dbReference type="NCBI Taxonomy" id="89065"/>
    <lineage>
        <taxon>Bacteria</taxon>
        <taxon>Pseudomonadati</taxon>
        <taxon>Pseudomonadota</taxon>
        <taxon>Gammaproteobacteria</taxon>
        <taxon>Pseudomonadales</taxon>
        <taxon>Pseudomonadaceae</taxon>
        <taxon>Pseudomonas</taxon>
    </lineage>
</organism>
<dbReference type="InterPro" id="IPR050327">
    <property type="entry name" value="Proton-linked_MCT"/>
</dbReference>
<keyword evidence="7" id="KW-1185">Reference proteome</keyword>
<evidence type="ECO:0000259" key="5">
    <source>
        <dbReference type="PROSITE" id="PS50850"/>
    </source>
</evidence>
<dbReference type="CDD" id="cd17355">
    <property type="entry name" value="MFS_YcxA_like"/>
    <property type="match status" value="1"/>
</dbReference>
<accession>A0A1G7VCG8</accession>
<sequence length="428" mass="45791">MTVLQDSLTSRARVGEFQQGWPVVLLGLAGVLTSMSAALLYGFGTLVIPLQEAFGWSRGELQTSITFLFAGVAIGSQLLGSLYARYGLRRVALVSLVLQVLCYGALTMLGGSIYWLYAAFFLMPLLAVGTIAITWTQLVSLWFERNRGVALAIILSGSGVAAMVMPPLLAWSIQHGGWRSAFIQLAAMPLLLTLPMALLWLRFPAQLSTSPDTSTAQPAVEGMRFASAIRTRVFWGCNLALILSVSLIVGMVTTIVPYLQDKGVPSLTASQIFSSFGISIIAGRLLVGYLLDRFAPHVIAAASLCVPALGCLLFMFSGPEAIGLLVLATICIGFSAGAEFDIAAFLIARYFGLRDYARIFGLHLGLVTVISGLAPAMFGHLFTVFGNYNPVLFYCLACAVIAPLVMLTLGSVPLYRSSTGSISREVHP</sequence>
<dbReference type="InterPro" id="IPR011701">
    <property type="entry name" value="MFS"/>
</dbReference>
<dbReference type="InterPro" id="IPR020846">
    <property type="entry name" value="MFS_dom"/>
</dbReference>
<feature type="domain" description="Major facilitator superfamily (MFS) profile" evidence="5">
    <location>
        <begin position="22"/>
        <end position="414"/>
    </location>
</feature>
<evidence type="ECO:0000256" key="1">
    <source>
        <dbReference type="ARBA" id="ARBA00022692"/>
    </source>
</evidence>
<feature type="transmembrane region" description="Helical" evidence="4">
    <location>
        <begin position="91"/>
        <end position="109"/>
    </location>
</feature>
<dbReference type="RefSeq" id="WP_074750903.1">
    <property type="nucleotide sequence ID" value="NZ_FNCO01000002.1"/>
</dbReference>
<evidence type="ECO:0000256" key="2">
    <source>
        <dbReference type="ARBA" id="ARBA00022989"/>
    </source>
</evidence>
<evidence type="ECO:0000256" key="4">
    <source>
        <dbReference type="SAM" id="Phobius"/>
    </source>
</evidence>
<feature type="transmembrane region" description="Helical" evidence="4">
    <location>
        <begin position="322"/>
        <end position="348"/>
    </location>
</feature>
<keyword evidence="3 4" id="KW-0472">Membrane</keyword>
<feature type="transmembrane region" description="Helical" evidence="4">
    <location>
        <begin position="360"/>
        <end position="385"/>
    </location>
</feature>
<dbReference type="GO" id="GO:0022857">
    <property type="term" value="F:transmembrane transporter activity"/>
    <property type="evidence" value="ECO:0007669"/>
    <property type="project" value="InterPro"/>
</dbReference>
<evidence type="ECO:0000313" key="7">
    <source>
        <dbReference type="Proteomes" id="UP000182894"/>
    </source>
</evidence>
<dbReference type="EMBL" id="FNCO01000002">
    <property type="protein sequence ID" value="SDG57433.1"/>
    <property type="molecule type" value="Genomic_DNA"/>
</dbReference>
<gene>
    <name evidence="6" type="ORF">SAMN05216605_102458</name>
</gene>
<evidence type="ECO:0000256" key="3">
    <source>
        <dbReference type="ARBA" id="ARBA00023136"/>
    </source>
</evidence>
<feature type="transmembrane region" description="Helical" evidence="4">
    <location>
        <begin position="233"/>
        <end position="259"/>
    </location>
</feature>
<protein>
    <submittedName>
        <fullName evidence="6">Predicted arabinose efflux permease, MFS family</fullName>
    </submittedName>
</protein>
<feature type="transmembrane region" description="Helical" evidence="4">
    <location>
        <begin position="64"/>
        <end position="84"/>
    </location>
</feature>
<dbReference type="PROSITE" id="PS50850">
    <property type="entry name" value="MFS"/>
    <property type="match status" value="1"/>
</dbReference>
<dbReference type="Proteomes" id="UP000182894">
    <property type="component" value="Unassembled WGS sequence"/>
</dbReference>
<keyword evidence="2 4" id="KW-1133">Transmembrane helix</keyword>
<dbReference type="SUPFAM" id="SSF103473">
    <property type="entry name" value="MFS general substrate transporter"/>
    <property type="match status" value="1"/>
</dbReference>
<feature type="transmembrane region" description="Helical" evidence="4">
    <location>
        <begin position="391"/>
        <end position="415"/>
    </location>
</feature>
<feature type="transmembrane region" description="Helical" evidence="4">
    <location>
        <begin position="181"/>
        <end position="201"/>
    </location>
</feature>
<dbReference type="AlphaFoldDB" id="A0A1G7VCG8"/>
<keyword evidence="1 4" id="KW-0812">Transmembrane</keyword>
<feature type="transmembrane region" description="Helical" evidence="4">
    <location>
        <begin position="148"/>
        <end position="169"/>
    </location>
</feature>
<proteinExistence type="predicted"/>